<comment type="caution">
    <text evidence="1">The sequence shown here is derived from an EMBL/GenBank/DDBJ whole genome shotgun (WGS) entry which is preliminary data.</text>
</comment>
<dbReference type="EMBL" id="WKKX01000185">
    <property type="protein sequence ID" value="MSE08160.1"/>
    <property type="molecule type" value="Genomic_DNA"/>
</dbReference>
<sequence length="51" mass="6181">MPKENEFHLVDQLDETHFLADYGIDTEENERLFWEKPVSVDDIEKVLYRPE</sequence>
<name>A0A7X2MEP9_9LACO</name>
<dbReference type="Proteomes" id="UP000467635">
    <property type="component" value="Unassembled WGS sequence"/>
</dbReference>
<accession>A0A7X2MEP9</accession>
<proteinExistence type="predicted"/>
<gene>
    <name evidence="1" type="ORF">GKC33_05335</name>
</gene>
<reference evidence="1 2" key="1">
    <citation type="submission" date="2019-11" db="EMBL/GenBank/DDBJ databases">
        <title>Draft Genome Sequence of Plant Growth-Promoting Rhizosphere-Associated Bacteria.</title>
        <authorList>
            <person name="Vasilyev I.Y."/>
            <person name="Radchenko V."/>
            <person name="Ilnitskaya E.V."/>
        </authorList>
    </citation>
    <scope>NUCLEOTIDE SEQUENCE [LARGE SCALE GENOMIC DNA]</scope>
    <source>
        <strain evidence="1 2">VRA_01-1sq_f</strain>
    </source>
</reference>
<dbReference type="AlphaFoldDB" id="A0A7X2MEP9"/>
<protein>
    <submittedName>
        <fullName evidence="1">Uncharacterized protein</fullName>
    </submittedName>
</protein>
<evidence type="ECO:0000313" key="2">
    <source>
        <dbReference type="Proteomes" id="UP000467635"/>
    </source>
</evidence>
<evidence type="ECO:0000313" key="1">
    <source>
        <dbReference type="EMBL" id="MSE08160.1"/>
    </source>
</evidence>
<organism evidence="1 2">
    <name type="scientific">Ligilactobacillus salivarius</name>
    <dbReference type="NCBI Taxonomy" id="1624"/>
    <lineage>
        <taxon>Bacteria</taxon>
        <taxon>Bacillati</taxon>
        <taxon>Bacillota</taxon>
        <taxon>Bacilli</taxon>
        <taxon>Lactobacillales</taxon>
        <taxon>Lactobacillaceae</taxon>
        <taxon>Ligilactobacillus</taxon>
    </lineage>
</organism>